<keyword evidence="3" id="KW-0813">Transport</keyword>
<evidence type="ECO:0000256" key="1">
    <source>
        <dbReference type="ARBA" id="ARBA00004442"/>
    </source>
</evidence>
<dbReference type="InterPro" id="IPR051906">
    <property type="entry name" value="TolC-like"/>
</dbReference>
<organism evidence="9 10">
    <name type="scientific">Danxiaibacter flavus</name>
    <dbReference type="NCBI Taxonomy" id="3049108"/>
    <lineage>
        <taxon>Bacteria</taxon>
        <taxon>Pseudomonadati</taxon>
        <taxon>Bacteroidota</taxon>
        <taxon>Chitinophagia</taxon>
        <taxon>Chitinophagales</taxon>
        <taxon>Chitinophagaceae</taxon>
        <taxon>Danxiaibacter</taxon>
    </lineage>
</organism>
<keyword evidence="6" id="KW-0472">Membrane</keyword>
<dbReference type="RefSeq" id="WP_369329774.1">
    <property type="nucleotide sequence ID" value="NZ_JAULBC010000003.1"/>
</dbReference>
<evidence type="ECO:0000256" key="7">
    <source>
        <dbReference type="ARBA" id="ARBA00023237"/>
    </source>
</evidence>
<evidence type="ECO:0000256" key="8">
    <source>
        <dbReference type="SAM" id="SignalP"/>
    </source>
</evidence>
<dbReference type="EMBL" id="JAULBC010000003">
    <property type="protein sequence ID" value="MEX6688366.1"/>
    <property type="molecule type" value="Genomic_DNA"/>
</dbReference>
<dbReference type="PANTHER" id="PTHR30026:SF20">
    <property type="entry name" value="OUTER MEMBRANE PROTEIN TOLC"/>
    <property type="match status" value="1"/>
</dbReference>
<feature type="chain" id="PRO_5045060603" evidence="8">
    <location>
        <begin position="23"/>
        <end position="425"/>
    </location>
</feature>
<dbReference type="SUPFAM" id="SSF56954">
    <property type="entry name" value="Outer membrane efflux proteins (OEP)"/>
    <property type="match status" value="1"/>
</dbReference>
<accession>A0ABV3ZH09</accession>
<evidence type="ECO:0000256" key="3">
    <source>
        <dbReference type="ARBA" id="ARBA00022448"/>
    </source>
</evidence>
<reference evidence="9 10" key="1">
    <citation type="submission" date="2023-07" db="EMBL/GenBank/DDBJ databases">
        <authorList>
            <person name="Lian W.-H."/>
        </authorList>
    </citation>
    <scope>NUCLEOTIDE SEQUENCE [LARGE SCALE GENOMIC DNA]</scope>
    <source>
        <strain evidence="9 10">SYSU DXS3180</strain>
    </source>
</reference>
<comment type="caution">
    <text evidence="9">The sequence shown here is derived from an EMBL/GenBank/DDBJ whole genome shotgun (WGS) entry which is preliminary data.</text>
</comment>
<gene>
    <name evidence="9" type="ORF">QTN47_12710</name>
</gene>
<keyword evidence="4" id="KW-1134">Transmembrane beta strand</keyword>
<name>A0ABV3ZH09_9BACT</name>
<dbReference type="Gene3D" id="1.20.1600.10">
    <property type="entry name" value="Outer membrane efflux proteins (OEP)"/>
    <property type="match status" value="1"/>
</dbReference>
<dbReference type="PANTHER" id="PTHR30026">
    <property type="entry name" value="OUTER MEMBRANE PROTEIN TOLC"/>
    <property type="match status" value="1"/>
</dbReference>
<protein>
    <submittedName>
        <fullName evidence="9">TolC family protein</fullName>
    </submittedName>
</protein>
<evidence type="ECO:0000256" key="4">
    <source>
        <dbReference type="ARBA" id="ARBA00022452"/>
    </source>
</evidence>
<keyword evidence="8" id="KW-0732">Signal</keyword>
<dbReference type="Pfam" id="PF02321">
    <property type="entry name" value="OEP"/>
    <property type="match status" value="1"/>
</dbReference>
<evidence type="ECO:0000313" key="9">
    <source>
        <dbReference type="EMBL" id="MEX6688366.1"/>
    </source>
</evidence>
<sequence length="425" mass="47982">MSTIRRYVMMLTCCLPGMFARAQSNSITIEECYTLARNNFPQIKKLDLISKSSNYSLENASKLYLPQVSVNGQASYQSPTVTFPDILPGVPGHVLPQLSKDQYKVTADVSQLIYDGGNISNQKELIRANTASQQQSVEVALYSIKERVNQIFFAILLMDQQLRQNEIRKSNLQNSADKAAAAFEYGTAFRSNVDELKAEVISADMTSIDFVSTRTAYVKMLGILIGKELDDSTKLVMPELKTTGPEINRPELKLYDLQRNALDVEERRLKTDHTPKFSAFAQGGYGRPTLNFVDNSFGTWYMVGAKFTWNIGSFYTLKNNKLNLDINRQTIEAERETFLYNTKISLQQQDGEVIKYQQLLKKDIGAVELRTSVRKSAEAQLANGVITTHDYIAQVNAEDQSRQLLILHQVQLLQAQYKINYTSGN</sequence>
<comment type="similarity">
    <text evidence="2">Belongs to the outer membrane factor (OMF) (TC 1.B.17) family.</text>
</comment>
<keyword evidence="7" id="KW-0998">Cell outer membrane</keyword>
<comment type="subcellular location">
    <subcellularLocation>
        <location evidence="1">Cell outer membrane</location>
    </subcellularLocation>
</comment>
<evidence type="ECO:0000256" key="5">
    <source>
        <dbReference type="ARBA" id="ARBA00022692"/>
    </source>
</evidence>
<proteinExistence type="inferred from homology"/>
<keyword evidence="5" id="KW-0812">Transmembrane</keyword>
<evidence type="ECO:0000313" key="10">
    <source>
        <dbReference type="Proteomes" id="UP001560573"/>
    </source>
</evidence>
<evidence type="ECO:0000256" key="2">
    <source>
        <dbReference type="ARBA" id="ARBA00007613"/>
    </source>
</evidence>
<dbReference type="Proteomes" id="UP001560573">
    <property type="component" value="Unassembled WGS sequence"/>
</dbReference>
<feature type="signal peptide" evidence="8">
    <location>
        <begin position="1"/>
        <end position="22"/>
    </location>
</feature>
<keyword evidence="10" id="KW-1185">Reference proteome</keyword>
<dbReference type="InterPro" id="IPR003423">
    <property type="entry name" value="OMP_efflux"/>
</dbReference>
<evidence type="ECO:0000256" key="6">
    <source>
        <dbReference type="ARBA" id="ARBA00023136"/>
    </source>
</evidence>